<evidence type="ECO:0000313" key="2">
    <source>
        <dbReference type="Proteomes" id="UP000076727"/>
    </source>
</evidence>
<dbReference type="AlphaFoldDB" id="A0A165PIQ2"/>
<proteinExistence type="predicted"/>
<gene>
    <name evidence="1" type="ORF">DAEQUDRAFT_336989</name>
</gene>
<accession>A0A165PIQ2</accession>
<dbReference type="OrthoDB" id="3793816at2759"/>
<sequence length="189" mass="21692">MYADLRAFTTPAYGVLRFALARKDSTNRNQYMLVFAEPYGMACDRRVATLNEFTSAREADAPTLSASGHPLIWFDCTMDLNPKNQDGILHALLQVEPPVIRLTGRTRKVPTESGDVQLVREVEILLGEDDLAHVCYYCGNPEFFEPYHRYKRCNSNPAPPRYICPPCEDQFKVTRNLRWALRRYWVGGL</sequence>
<organism evidence="1 2">
    <name type="scientific">Daedalea quercina L-15889</name>
    <dbReference type="NCBI Taxonomy" id="1314783"/>
    <lineage>
        <taxon>Eukaryota</taxon>
        <taxon>Fungi</taxon>
        <taxon>Dikarya</taxon>
        <taxon>Basidiomycota</taxon>
        <taxon>Agaricomycotina</taxon>
        <taxon>Agaricomycetes</taxon>
        <taxon>Polyporales</taxon>
        <taxon>Fomitopsis</taxon>
    </lineage>
</organism>
<reference evidence="1 2" key="1">
    <citation type="journal article" date="2016" name="Mol. Biol. Evol.">
        <title>Comparative Genomics of Early-Diverging Mushroom-Forming Fungi Provides Insights into the Origins of Lignocellulose Decay Capabilities.</title>
        <authorList>
            <person name="Nagy L.G."/>
            <person name="Riley R."/>
            <person name="Tritt A."/>
            <person name="Adam C."/>
            <person name="Daum C."/>
            <person name="Floudas D."/>
            <person name="Sun H."/>
            <person name="Yadav J.S."/>
            <person name="Pangilinan J."/>
            <person name="Larsson K.H."/>
            <person name="Matsuura K."/>
            <person name="Barry K."/>
            <person name="Labutti K."/>
            <person name="Kuo R."/>
            <person name="Ohm R.A."/>
            <person name="Bhattacharya S.S."/>
            <person name="Shirouzu T."/>
            <person name="Yoshinaga Y."/>
            <person name="Martin F.M."/>
            <person name="Grigoriev I.V."/>
            <person name="Hibbett D.S."/>
        </authorList>
    </citation>
    <scope>NUCLEOTIDE SEQUENCE [LARGE SCALE GENOMIC DNA]</scope>
    <source>
        <strain evidence="1 2">L-15889</strain>
    </source>
</reference>
<keyword evidence="2" id="KW-1185">Reference proteome</keyword>
<evidence type="ECO:0000313" key="1">
    <source>
        <dbReference type="EMBL" id="KZT68260.1"/>
    </source>
</evidence>
<protein>
    <submittedName>
        <fullName evidence="1">Uncharacterized protein</fullName>
    </submittedName>
</protein>
<dbReference type="EMBL" id="KV429068">
    <property type="protein sequence ID" value="KZT68260.1"/>
    <property type="molecule type" value="Genomic_DNA"/>
</dbReference>
<dbReference type="Proteomes" id="UP000076727">
    <property type="component" value="Unassembled WGS sequence"/>
</dbReference>
<name>A0A165PIQ2_9APHY</name>